<evidence type="ECO:0000256" key="7">
    <source>
        <dbReference type="SAM" id="Phobius"/>
    </source>
</evidence>
<dbReference type="EC" id="2.7.13.3" evidence="2"/>
<keyword evidence="7" id="KW-1133">Transmembrane helix</keyword>
<accession>A0ABU8I5H9</accession>
<dbReference type="SUPFAM" id="SSF55874">
    <property type="entry name" value="ATPase domain of HSP90 chaperone/DNA topoisomerase II/histidine kinase"/>
    <property type="match status" value="1"/>
</dbReference>
<dbReference type="CDD" id="cd00075">
    <property type="entry name" value="HATPase"/>
    <property type="match status" value="1"/>
</dbReference>
<dbReference type="PRINTS" id="PR00344">
    <property type="entry name" value="BCTRLSENSOR"/>
</dbReference>
<dbReference type="InterPro" id="IPR005467">
    <property type="entry name" value="His_kinase_dom"/>
</dbReference>
<dbReference type="Proteomes" id="UP001363035">
    <property type="component" value="Unassembled WGS sequence"/>
</dbReference>
<keyword evidence="6" id="KW-0902">Two-component regulatory system</keyword>
<dbReference type="PROSITE" id="PS50109">
    <property type="entry name" value="HIS_KIN"/>
    <property type="match status" value="1"/>
</dbReference>
<keyword evidence="5 9" id="KW-0418">Kinase</keyword>
<feature type="transmembrane region" description="Helical" evidence="7">
    <location>
        <begin position="217"/>
        <end position="239"/>
    </location>
</feature>
<evidence type="ECO:0000313" key="10">
    <source>
        <dbReference type="Proteomes" id="UP001363035"/>
    </source>
</evidence>
<dbReference type="Pfam" id="PF02518">
    <property type="entry name" value="HATPase_c"/>
    <property type="match status" value="1"/>
</dbReference>
<dbReference type="EMBL" id="JAYLLN010000014">
    <property type="protein sequence ID" value="MEI5984773.1"/>
    <property type="molecule type" value="Genomic_DNA"/>
</dbReference>
<evidence type="ECO:0000256" key="5">
    <source>
        <dbReference type="ARBA" id="ARBA00022777"/>
    </source>
</evidence>
<reference evidence="9 10" key="1">
    <citation type="submission" date="2024-01" db="EMBL/GenBank/DDBJ databases">
        <title>Sphingobacterium tenebrionis sp. nov., a novel endophyte isolated from tenebrio molitor intestines.</title>
        <authorList>
            <person name="Zhang C."/>
        </authorList>
    </citation>
    <scope>NUCLEOTIDE SEQUENCE [LARGE SCALE GENOMIC DNA]</scope>
    <source>
        <strain evidence="9 10">PU5-4</strain>
    </source>
</reference>
<dbReference type="InterPro" id="IPR003594">
    <property type="entry name" value="HATPase_dom"/>
</dbReference>
<keyword evidence="10" id="KW-1185">Reference proteome</keyword>
<dbReference type="InterPro" id="IPR036097">
    <property type="entry name" value="HisK_dim/P_sf"/>
</dbReference>
<dbReference type="InterPro" id="IPR004358">
    <property type="entry name" value="Sig_transdc_His_kin-like_C"/>
</dbReference>
<dbReference type="CDD" id="cd00082">
    <property type="entry name" value="HisKA"/>
    <property type="match status" value="1"/>
</dbReference>
<dbReference type="GO" id="GO:0016301">
    <property type="term" value="F:kinase activity"/>
    <property type="evidence" value="ECO:0007669"/>
    <property type="project" value="UniProtKB-KW"/>
</dbReference>
<evidence type="ECO:0000259" key="8">
    <source>
        <dbReference type="PROSITE" id="PS50109"/>
    </source>
</evidence>
<evidence type="ECO:0000313" key="9">
    <source>
        <dbReference type="EMBL" id="MEI5984773.1"/>
    </source>
</evidence>
<dbReference type="RefSeq" id="WP_134776131.1">
    <property type="nucleotide sequence ID" value="NZ_JAYLLN010000014.1"/>
</dbReference>
<evidence type="ECO:0000256" key="2">
    <source>
        <dbReference type="ARBA" id="ARBA00012438"/>
    </source>
</evidence>
<dbReference type="SMART" id="SM00388">
    <property type="entry name" value="HisKA"/>
    <property type="match status" value="1"/>
</dbReference>
<keyword evidence="4" id="KW-0808">Transferase</keyword>
<dbReference type="SMART" id="SM00387">
    <property type="entry name" value="HATPase_c"/>
    <property type="match status" value="1"/>
</dbReference>
<dbReference type="SUPFAM" id="SSF47384">
    <property type="entry name" value="Homodimeric domain of signal transducing histidine kinase"/>
    <property type="match status" value="1"/>
</dbReference>
<proteinExistence type="predicted"/>
<feature type="domain" description="Histidine kinase" evidence="8">
    <location>
        <begin position="258"/>
        <end position="476"/>
    </location>
</feature>
<organism evidence="9 10">
    <name type="scientific">Sphingobacterium tenebrionis</name>
    <dbReference type="NCBI Taxonomy" id="3111775"/>
    <lineage>
        <taxon>Bacteria</taxon>
        <taxon>Pseudomonadati</taxon>
        <taxon>Bacteroidota</taxon>
        <taxon>Sphingobacteriia</taxon>
        <taxon>Sphingobacteriales</taxon>
        <taxon>Sphingobacteriaceae</taxon>
        <taxon>Sphingobacterium</taxon>
    </lineage>
</organism>
<keyword evidence="3" id="KW-0597">Phosphoprotein</keyword>
<evidence type="ECO:0000256" key="4">
    <source>
        <dbReference type="ARBA" id="ARBA00022679"/>
    </source>
</evidence>
<name>A0ABU8I5H9_9SPHI</name>
<dbReference type="InterPro" id="IPR050351">
    <property type="entry name" value="BphY/WalK/GraS-like"/>
</dbReference>
<dbReference type="Gene3D" id="1.10.287.130">
    <property type="match status" value="1"/>
</dbReference>
<dbReference type="InterPro" id="IPR003661">
    <property type="entry name" value="HisK_dim/P_dom"/>
</dbReference>
<dbReference type="InterPro" id="IPR036890">
    <property type="entry name" value="HATPase_C_sf"/>
</dbReference>
<feature type="transmembrane region" description="Helical" evidence="7">
    <location>
        <begin position="7"/>
        <end position="29"/>
    </location>
</feature>
<gene>
    <name evidence="9" type="ORF">VJ786_07655</name>
</gene>
<keyword evidence="7" id="KW-0812">Transmembrane</keyword>
<evidence type="ECO:0000256" key="6">
    <source>
        <dbReference type="ARBA" id="ARBA00023012"/>
    </source>
</evidence>
<keyword evidence="7" id="KW-0472">Membrane</keyword>
<evidence type="ECO:0000256" key="3">
    <source>
        <dbReference type="ARBA" id="ARBA00022553"/>
    </source>
</evidence>
<evidence type="ECO:0000256" key="1">
    <source>
        <dbReference type="ARBA" id="ARBA00000085"/>
    </source>
</evidence>
<comment type="catalytic activity">
    <reaction evidence="1">
        <text>ATP + protein L-histidine = ADP + protein N-phospho-L-histidine.</text>
        <dbReference type="EC" id="2.7.13.3"/>
    </reaction>
</comment>
<protein>
    <recommendedName>
        <fullName evidence="2">histidine kinase</fullName>
        <ecNumber evidence="2">2.7.13.3</ecNumber>
    </recommendedName>
</protein>
<dbReference type="Pfam" id="PF00512">
    <property type="entry name" value="HisKA"/>
    <property type="match status" value="1"/>
</dbReference>
<comment type="caution">
    <text evidence="9">The sequence shown here is derived from an EMBL/GenBank/DDBJ whole genome shotgun (WGS) entry which is preliminary data.</text>
</comment>
<dbReference type="PANTHER" id="PTHR45453:SF1">
    <property type="entry name" value="PHOSPHATE REGULON SENSOR PROTEIN PHOR"/>
    <property type="match status" value="1"/>
</dbReference>
<dbReference type="PANTHER" id="PTHR45453">
    <property type="entry name" value="PHOSPHATE REGULON SENSOR PROTEIN PHOR"/>
    <property type="match status" value="1"/>
</dbReference>
<sequence>MLKNYKILMLAIVLTASGIILVLSVWLYGSYQIRKQFYLGTAEHELFDVIQDFYQDNEAEIQKDNQNQRRGRVDRISMAIKKKYPVINIDSVKAIFENENFGRRQNNDRTTNDSLSNGKPRMSRHFISSFVFRNINWSDEVLDTLSNRLTMALKERGMYTPFKLSLLKLPDENERNGRFYKERFKENKTRPTMVDAGENKYLELDFDNPWLYLLKSILWQVVIVVLLICLMIGTFIYLLDTIKKQNQLAKMRKAFVNNMTHELKTPVSTVMAAVESLERYGAMNDKERMDRYFRISRHELEHLSDMIERVLQVDVAETNGVLLEKSWVDVVALLKECKENAQLFAKKAVSINIETNVESYVVFADPAHIKNVFSNLLDNAIKYAADDVQIMIKIQGRDQAVEVSIQDNGIGIPKSYQKEVFDLFFRVPSGDIHNVKGFGLGLAYVKQIVSQHHGTIELRSEEGNGSIFIVNLPKETK</sequence>
<dbReference type="Gene3D" id="3.30.565.10">
    <property type="entry name" value="Histidine kinase-like ATPase, C-terminal domain"/>
    <property type="match status" value="1"/>
</dbReference>